<reference evidence="6" key="1">
    <citation type="submission" date="2016-10" db="EMBL/GenBank/DDBJ databases">
        <authorList>
            <person name="Varghese N."/>
            <person name="Submissions S."/>
        </authorList>
    </citation>
    <scope>NUCLEOTIDE SEQUENCE [LARGE SCALE GENOMIC DNA]</scope>
    <source>
        <strain evidence="6">DSM 44498</strain>
    </source>
</reference>
<dbReference type="RefSeq" id="WP_072945673.1">
    <property type="nucleotide sequence ID" value="NZ_FNSV01000005.1"/>
</dbReference>
<dbReference type="InterPro" id="IPR025110">
    <property type="entry name" value="AMP-bd_C"/>
</dbReference>
<dbReference type="Pfam" id="PF13193">
    <property type="entry name" value="AMP-binding_C"/>
    <property type="match status" value="1"/>
</dbReference>
<dbReference type="Gene3D" id="3.30.300.30">
    <property type="match status" value="1"/>
</dbReference>
<evidence type="ECO:0000256" key="1">
    <source>
        <dbReference type="ARBA" id="ARBA00006432"/>
    </source>
</evidence>
<sequence length="530" mass="57163">MSSRSETLTQPLQSRRNHWNNWVATHARTKPGHPAFRHLGQSTSWRELHERSQALAAALSRRGVNFGDRVLLLTLNRTEFFEAVLAINALGAIAVPVNFRLTPPEVAFIARDSGARAVVTEPALAPLVSAVRQDVPDLGLAIVMGAETEGDVLGYEDLVAEDGPAFAPVDLPEDTPSLILYTSGTTGTPKGAVLSHSNMVGQSITCIRAMRYDRGDDVGFLASPVFHVAALGSVAPMLMLGATTVINPLKAFDPAEMLDVWERERITTAFLVPVQWQAVCADPTAAGRDLALRVISWGAAPASDTVLRAMAETFPKALVVAVFGQTEMSPITCVLDGDDAIRKLGSVGKPVPTIQTRIVDDEMNDVAPGTVGEIVYRGPTMMQGYWQNPAATADAFAGGWFHSGDLVRQDEEGFVYVVDRKKDMIISGGENIYCAEVENVLFGHPRIREAAVVGRPHPKWTEVPVAIVALDDDGDDLTVDELAAWLEDKLARYKHPKDVVVVDALPRNASGKVVKGELRKAHGAHDVAVV</sequence>
<dbReference type="PANTHER" id="PTHR43767:SF1">
    <property type="entry name" value="NONRIBOSOMAL PEPTIDE SYNTHASE PES1 (EUROFUNG)-RELATED"/>
    <property type="match status" value="1"/>
</dbReference>
<dbReference type="FunFam" id="3.30.300.30:FF:000008">
    <property type="entry name" value="2,3-dihydroxybenzoate-AMP ligase"/>
    <property type="match status" value="1"/>
</dbReference>
<dbReference type="InterPro" id="IPR042099">
    <property type="entry name" value="ANL_N_sf"/>
</dbReference>
<dbReference type="SUPFAM" id="SSF56801">
    <property type="entry name" value="Acetyl-CoA synthetase-like"/>
    <property type="match status" value="1"/>
</dbReference>
<dbReference type="PROSITE" id="PS00455">
    <property type="entry name" value="AMP_BINDING"/>
    <property type="match status" value="1"/>
</dbReference>
<dbReference type="OrthoDB" id="9803968at2"/>
<proteinExistence type="inferred from homology"/>
<name>A0A1H4PHG7_9NOCA</name>
<dbReference type="InterPro" id="IPR000873">
    <property type="entry name" value="AMP-dep_synth/lig_dom"/>
</dbReference>
<dbReference type="Pfam" id="PF00501">
    <property type="entry name" value="AMP-binding"/>
    <property type="match status" value="1"/>
</dbReference>
<protein>
    <submittedName>
        <fullName evidence="5">Fatty-acyl-CoA synthase</fullName>
    </submittedName>
</protein>
<dbReference type="InterPro" id="IPR045851">
    <property type="entry name" value="AMP-bd_C_sf"/>
</dbReference>
<dbReference type="Proteomes" id="UP000183561">
    <property type="component" value="Unassembled WGS sequence"/>
</dbReference>
<organism evidence="5 6">
    <name type="scientific">Rhodococcus koreensis</name>
    <dbReference type="NCBI Taxonomy" id="99653"/>
    <lineage>
        <taxon>Bacteria</taxon>
        <taxon>Bacillati</taxon>
        <taxon>Actinomycetota</taxon>
        <taxon>Actinomycetes</taxon>
        <taxon>Mycobacteriales</taxon>
        <taxon>Nocardiaceae</taxon>
        <taxon>Rhodococcus</taxon>
    </lineage>
</organism>
<comment type="similarity">
    <text evidence="1">Belongs to the ATP-dependent AMP-binding enzyme family.</text>
</comment>
<evidence type="ECO:0000259" key="3">
    <source>
        <dbReference type="Pfam" id="PF00501"/>
    </source>
</evidence>
<keyword evidence="6" id="KW-1185">Reference proteome</keyword>
<dbReference type="GO" id="GO:0016878">
    <property type="term" value="F:acid-thiol ligase activity"/>
    <property type="evidence" value="ECO:0007669"/>
    <property type="project" value="UniProtKB-ARBA"/>
</dbReference>
<keyword evidence="2" id="KW-0436">Ligase</keyword>
<dbReference type="PANTHER" id="PTHR43767">
    <property type="entry name" value="LONG-CHAIN-FATTY-ACID--COA LIGASE"/>
    <property type="match status" value="1"/>
</dbReference>
<dbReference type="InterPro" id="IPR020845">
    <property type="entry name" value="AMP-binding_CS"/>
</dbReference>
<feature type="domain" description="AMP-dependent synthetase/ligase" evidence="3">
    <location>
        <begin position="25"/>
        <end position="386"/>
    </location>
</feature>
<dbReference type="NCBIfam" id="NF005857">
    <property type="entry name" value="PRK07786.1"/>
    <property type="match status" value="1"/>
</dbReference>
<gene>
    <name evidence="5" type="ORF">SAMN04490239_2751</name>
</gene>
<evidence type="ECO:0000256" key="2">
    <source>
        <dbReference type="ARBA" id="ARBA00022598"/>
    </source>
</evidence>
<dbReference type="EMBL" id="FNSV01000005">
    <property type="protein sequence ID" value="SEC06849.1"/>
    <property type="molecule type" value="Genomic_DNA"/>
</dbReference>
<dbReference type="CDD" id="cd17631">
    <property type="entry name" value="FACL_FadD13-like"/>
    <property type="match status" value="1"/>
</dbReference>
<evidence type="ECO:0000313" key="6">
    <source>
        <dbReference type="Proteomes" id="UP000183561"/>
    </source>
</evidence>
<dbReference type="InterPro" id="IPR050237">
    <property type="entry name" value="ATP-dep_AMP-bd_enzyme"/>
</dbReference>
<dbReference type="AlphaFoldDB" id="A0A1H4PHG7"/>
<feature type="domain" description="AMP-binding enzyme C-terminal" evidence="4">
    <location>
        <begin position="436"/>
        <end position="512"/>
    </location>
</feature>
<evidence type="ECO:0000313" key="5">
    <source>
        <dbReference type="EMBL" id="SEC06849.1"/>
    </source>
</evidence>
<dbReference type="Gene3D" id="3.40.50.12780">
    <property type="entry name" value="N-terminal domain of ligase-like"/>
    <property type="match status" value="1"/>
</dbReference>
<accession>A0A1H4PHG7</accession>
<evidence type="ECO:0000259" key="4">
    <source>
        <dbReference type="Pfam" id="PF13193"/>
    </source>
</evidence>
<dbReference type="NCBIfam" id="NF004837">
    <property type="entry name" value="PRK06187.1"/>
    <property type="match status" value="1"/>
</dbReference>